<keyword evidence="2" id="KW-1185">Reference proteome</keyword>
<dbReference type="InParanoid" id="A0A2P5BQQ7"/>
<sequence>CFSRAYYDYYGGGDMMNTDGQWHESLLALSTQLSEVNTKLEIMELTALVSELTRKVDTLSAQAFHCPFLRCQLCGGSYPREGCPYNLQPAYHDYSWCNNRGPSLNFHNEPMFTSEFHHQPPIQEEKPSLEEVLEHYTRRMDAYPPKQEEKPSLENMMMQQMQRMDAFLQE</sequence>
<dbReference type="OrthoDB" id="10484226at2759"/>
<dbReference type="Proteomes" id="UP000237000">
    <property type="component" value="Unassembled WGS sequence"/>
</dbReference>
<accession>A0A2P5BQQ7</accession>
<evidence type="ECO:0000313" key="1">
    <source>
        <dbReference type="EMBL" id="PON51095.1"/>
    </source>
</evidence>
<proteinExistence type="predicted"/>
<organism evidence="1 2">
    <name type="scientific">Trema orientale</name>
    <name type="common">Charcoal tree</name>
    <name type="synonym">Celtis orientalis</name>
    <dbReference type="NCBI Taxonomy" id="63057"/>
    <lineage>
        <taxon>Eukaryota</taxon>
        <taxon>Viridiplantae</taxon>
        <taxon>Streptophyta</taxon>
        <taxon>Embryophyta</taxon>
        <taxon>Tracheophyta</taxon>
        <taxon>Spermatophyta</taxon>
        <taxon>Magnoliopsida</taxon>
        <taxon>eudicotyledons</taxon>
        <taxon>Gunneridae</taxon>
        <taxon>Pentapetalae</taxon>
        <taxon>rosids</taxon>
        <taxon>fabids</taxon>
        <taxon>Rosales</taxon>
        <taxon>Cannabaceae</taxon>
        <taxon>Trema</taxon>
    </lineage>
</organism>
<comment type="caution">
    <text evidence="1">The sequence shown here is derived from an EMBL/GenBank/DDBJ whole genome shotgun (WGS) entry which is preliminary data.</text>
</comment>
<reference evidence="2" key="1">
    <citation type="submission" date="2016-06" db="EMBL/GenBank/DDBJ databases">
        <title>Parallel loss of symbiosis genes in relatives of nitrogen-fixing non-legume Parasponia.</title>
        <authorList>
            <person name="Van Velzen R."/>
            <person name="Holmer R."/>
            <person name="Bu F."/>
            <person name="Rutten L."/>
            <person name="Van Zeijl A."/>
            <person name="Liu W."/>
            <person name="Santuari L."/>
            <person name="Cao Q."/>
            <person name="Sharma T."/>
            <person name="Shen D."/>
            <person name="Roswanjaya Y."/>
            <person name="Wardhani T."/>
            <person name="Kalhor M.S."/>
            <person name="Jansen J."/>
            <person name="Van den Hoogen J."/>
            <person name="Gungor B."/>
            <person name="Hartog M."/>
            <person name="Hontelez J."/>
            <person name="Verver J."/>
            <person name="Yang W.-C."/>
            <person name="Schijlen E."/>
            <person name="Repin R."/>
            <person name="Schilthuizen M."/>
            <person name="Schranz E."/>
            <person name="Heidstra R."/>
            <person name="Miyata K."/>
            <person name="Fedorova E."/>
            <person name="Kohlen W."/>
            <person name="Bisseling T."/>
            <person name="Smit S."/>
            <person name="Geurts R."/>
        </authorList>
    </citation>
    <scope>NUCLEOTIDE SEQUENCE [LARGE SCALE GENOMIC DNA]</scope>
    <source>
        <strain evidence="2">cv. RG33-2</strain>
    </source>
</reference>
<name>A0A2P5BQQ7_TREOI</name>
<feature type="non-terminal residue" evidence="1">
    <location>
        <position position="1"/>
    </location>
</feature>
<dbReference type="AlphaFoldDB" id="A0A2P5BQQ7"/>
<evidence type="ECO:0000313" key="2">
    <source>
        <dbReference type="Proteomes" id="UP000237000"/>
    </source>
</evidence>
<gene>
    <name evidence="1" type="ORF">TorRG33x02_312300</name>
</gene>
<dbReference type="EMBL" id="JXTC01000478">
    <property type="protein sequence ID" value="PON51095.1"/>
    <property type="molecule type" value="Genomic_DNA"/>
</dbReference>
<protein>
    <submittedName>
        <fullName evidence="1">Uncharacterized protein</fullName>
    </submittedName>
</protein>